<name>A0A167FIU7_9BACL</name>
<dbReference type="Pfam" id="PF16244">
    <property type="entry name" value="DUF4901"/>
    <property type="match status" value="2"/>
</dbReference>
<accession>A0A167FIU7</accession>
<evidence type="ECO:0000313" key="2">
    <source>
        <dbReference type="EMBL" id="OAB76602.1"/>
    </source>
</evidence>
<organism evidence="2 3">
    <name type="scientific">Paenibacillus crassostreae</name>
    <dbReference type="NCBI Taxonomy" id="1763538"/>
    <lineage>
        <taxon>Bacteria</taxon>
        <taxon>Bacillati</taxon>
        <taxon>Bacillota</taxon>
        <taxon>Bacilli</taxon>
        <taxon>Bacillales</taxon>
        <taxon>Paenibacillaceae</taxon>
        <taxon>Paenibacillus</taxon>
    </lineage>
</organism>
<dbReference type="PROSITE" id="PS51272">
    <property type="entry name" value="SLH"/>
    <property type="match status" value="2"/>
</dbReference>
<dbReference type="AlphaFoldDB" id="A0A167FIU7"/>
<dbReference type="Pfam" id="PF00395">
    <property type="entry name" value="SLH"/>
    <property type="match status" value="2"/>
</dbReference>
<evidence type="ECO:0000313" key="3">
    <source>
        <dbReference type="Proteomes" id="UP000077134"/>
    </source>
</evidence>
<dbReference type="STRING" id="1763538.LPB68_20585"/>
<reference evidence="2 3" key="1">
    <citation type="submission" date="2016-02" db="EMBL/GenBank/DDBJ databases">
        <title>Paenibacillus sp. LPB0068, isolated from Crassostrea gigas.</title>
        <authorList>
            <person name="Shin S.-K."/>
            <person name="Yi H."/>
        </authorList>
    </citation>
    <scope>NUCLEOTIDE SEQUENCE [LARGE SCALE GENOMIC DNA]</scope>
    <source>
        <strain evidence="2 3">LPB0068</strain>
    </source>
</reference>
<keyword evidence="3" id="KW-1185">Reference proteome</keyword>
<evidence type="ECO:0000259" key="1">
    <source>
        <dbReference type="PROSITE" id="PS51272"/>
    </source>
</evidence>
<gene>
    <name evidence="2" type="ORF">PNBC_04155</name>
</gene>
<dbReference type="EMBL" id="LSFN01000005">
    <property type="protein sequence ID" value="OAB76602.1"/>
    <property type="molecule type" value="Genomic_DNA"/>
</dbReference>
<comment type="caution">
    <text evidence="2">The sequence shown here is derived from an EMBL/GenBank/DDBJ whole genome shotgun (WGS) entry which is preliminary data.</text>
</comment>
<proteinExistence type="predicted"/>
<protein>
    <recommendedName>
        <fullName evidence="1">SLH domain-containing protein</fullName>
    </recommendedName>
</protein>
<dbReference type="Proteomes" id="UP000077134">
    <property type="component" value="Unassembled WGS sequence"/>
</dbReference>
<dbReference type="InterPro" id="IPR032599">
    <property type="entry name" value="YcdB/YcdC_rep_domain"/>
</dbReference>
<sequence length="773" mass="85900">MPSGLVFADATKVSVSVPVASSDVSMTDQMKLRIASGEIQGSESTSTAADPAKVKFAKEKAVAKVRELFPILQDAEVSNTTLGITNVYPAPENQMVWDIQWNYQIGNSGYGFNSQVDAITGDLISTYISFPLESEESYYPPKLSKEQALIEAKKFIAKAVTSISVEDLKINDVDYGYANQALFGPVQYSFYFTLNKNGIPSQADAMNISINSNGDIMHFSKSANALSYPSTTAKISEAEANKKFKDELDVGLYYIPIQKNNQITDWILGYRPDSSSTYSMDASTGKRISYDGTTVPSSPVTYSDIPQTKDQFITRTNMTQLTGEEAAQLVQKIVTLPADYKLQNQSLSKYYFNPDQQTWSLNWGKGTPYSGYQIHYSAQVDADTGEILEFRIDNYGGAVSNQDTTIPKGLTKLSKESAKQRSIDLVNQLYANASSDLKIINHEDSWNFIKENNQYRYEFQRFYKGTPVGDSTVTITFDQYGRLQSYAAYRTAGLEKIIDNPVIKVSKEEALESYRNLYTMKLQYSQFGGYYTGNIEIKPEIQLVYTPEPTNLITSYQVLDAVTGKWVSQYDYMGQATNTITPTDLKGHSAESALTTLVNYGIITPDEEGNIKPDEVITVSDWLSMMVKSISPYIASQGYYNNMENKSVAGVDPDDTIYNVVSFAVERQWIKNDNSFQPDKELTKEQLAVLLTSIVNYEKMASHIQSDTSVSQFSDAQAISNKGAVALTLKLGLLEGENGKFNPQQTITKAQAATVIMKLVTLQGKTDQMIGQY</sequence>
<dbReference type="InterPro" id="IPR001119">
    <property type="entry name" value="SLH_dom"/>
</dbReference>
<feature type="domain" description="SLH" evidence="1">
    <location>
        <begin position="708"/>
        <end position="770"/>
    </location>
</feature>
<dbReference type="KEGG" id="pcx:LPB68_20585"/>
<feature type="domain" description="SLH" evidence="1">
    <location>
        <begin position="577"/>
        <end position="640"/>
    </location>
</feature>